<keyword evidence="8 9" id="KW-0807">Transducer</keyword>
<evidence type="ECO:0000313" key="13">
    <source>
        <dbReference type="Proteomes" id="UP000502823"/>
    </source>
</evidence>
<feature type="transmembrane region" description="Helical" evidence="10">
    <location>
        <begin position="165"/>
        <end position="185"/>
    </location>
</feature>
<evidence type="ECO:0000256" key="10">
    <source>
        <dbReference type="SAM" id="Phobius"/>
    </source>
</evidence>
<proteinExistence type="inferred from homology"/>
<accession>A0A6L2Q0P6</accession>
<evidence type="ECO:0000259" key="11">
    <source>
        <dbReference type="PROSITE" id="PS50262"/>
    </source>
</evidence>
<keyword evidence="7 9" id="KW-0675">Receptor</keyword>
<feature type="transmembrane region" description="Helical" evidence="10">
    <location>
        <begin position="81"/>
        <end position="106"/>
    </location>
</feature>
<evidence type="ECO:0000256" key="4">
    <source>
        <dbReference type="ARBA" id="ARBA00022989"/>
    </source>
</evidence>
<evidence type="ECO:0000313" key="12">
    <source>
        <dbReference type="EMBL" id="GFG38441.1"/>
    </source>
</evidence>
<dbReference type="AlphaFoldDB" id="A0A6L2Q0P6"/>
<gene>
    <name evidence="12" type="ORF">Cfor_02475</name>
</gene>
<evidence type="ECO:0000256" key="5">
    <source>
        <dbReference type="ARBA" id="ARBA00023040"/>
    </source>
</evidence>
<keyword evidence="5 9" id="KW-0297">G-protein coupled receptor</keyword>
<organism evidence="12 13">
    <name type="scientific">Coptotermes formosanus</name>
    <name type="common">Formosan subterranean termite</name>
    <dbReference type="NCBI Taxonomy" id="36987"/>
    <lineage>
        <taxon>Eukaryota</taxon>
        <taxon>Metazoa</taxon>
        <taxon>Ecdysozoa</taxon>
        <taxon>Arthropoda</taxon>
        <taxon>Hexapoda</taxon>
        <taxon>Insecta</taxon>
        <taxon>Pterygota</taxon>
        <taxon>Neoptera</taxon>
        <taxon>Polyneoptera</taxon>
        <taxon>Dictyoptera</taxon>
        <taxon>Blattodea</taxon>
        <taxon>Blattoidea</taxon>
        <taxon>Termitoidae</taxon>
        <taxon>Rhinotermitidae</taxon>
        <taxon>Coptotermes</taxon>
    </lineage>
</organism>
<sequence length="288" mass="31734">MPSTVKKKQISLEDRSTMHSQRNNCAVPNGTQLIWEDDDDLKVLPEGQRIALLTVAIVLCAFCAVGNCAAVFSVIRRKVRLLYKCCLISLAVSDLLLGLSYSAIYIPKFVQKYSNDWILGGDMCSFGPLLTTMCLLISSMTISCIALDRYQAVRVGAKKRWEPNLWVCLACMLLIWSACAVTFLIKVNSISATGKGTEKIVLPLAEQSPLHEIADIRLVKFNSDIPENKTPVARDAEKATYNLGSKEKQKCLGTGSAPLHRRKGGKAPTFEKRTSCRTQLGLCLVTFA</sequence>
<dbReference type="OrthoDB" id="5957382at2759"/>
<evidence type="ECO:0000256" key="7">
    <source>
        <dbReference type="ARBA" id="ARBA00023170"/>
    </source>
</evidence>
<evidence type="ECO:0000256" key="1">
    <source>
        <dbReference type="ARBA" id="ARBA00004141"/>
    </source>
</evidence>
<evidence type="ECO:0000256" key="8">
    <source>
        <dbReference type="ARBA" id="ARBA00023224"/>
    </source>
</evidence>
<keyword evidence="3 9" id="KW-0812">Transmembrane</keyword>
<dbReference type="Pfam" id="PF00001">
    <property type="entry name" value="7tm_1"/>
    <property type="match status" value="1"/>
</dbReference>
<comment type="caution">
    <text evidence="12">The sequence shown here is derived from an EMBL/GenBank/DDBJ whole genome shotgun (WGS) entry which is preliminary data.</text>
</comment>
<evidence type="ECO:0000256" key="2">
    <source>
        <dbReference type="ARBA" id="ARBA00010663"/>
    </source>
</evidence>
<evidence type="ECO:0000256" key="9">
    <source>
        <dbReference type="RuleBase" id="RU000688"/>
    </source>
</evidence>
<comment type="similarity">
    <text evidence="2 9">Belongs to the G-protein coupled receptor 1 family.</text>
</comment>
<feature type="domain" description="G-protein coupled receptors family 1 profile" evidence="11">
    <location>
        <begin position="66"/>
        <end position="163"/>
    </location>
</feature>
<comment type="subcellular location">
    <subcellularLocation>
        <location evidence="1">Membrane</location>
        <topology evidence="1">Multi-pass membrane protein</topology>
    </subcellularLocation>
</comment>
<feature type="transmembrane region" description="Helical" evidence="10">
    <location>
        <begin position="50"/>
        <end position="74"/>
    </location>
</feature>
<dbReference type="Gene3D" id="1.20.1070.10">
    <property type="entry name" value="Rhodopsin 7-helix transmembrane proteins"/>
    <property type="match status" value="1"/>
</dbReference>
<dbReference type="EMBL" id="BLKM01012990">
    <property type="protein sequence ID" value="GFG38441.1"/>
    <property type="molecule type" value="Genomic_DNA"/>
</dbReference>
<reference evidence="13" key="1">
    <citation type="submission" date="2020-01" db="EMBL/GenBank/DDBJ databases">
        <title>Draft genome sequence of the Termite Coptotermes fromosanus.</title>
        <authorList>
            <person name="Itakura S."/>
            <person name="Yosikawa Y."/>
            <person name="Umezawa K."/>
        </authorList>
    </citation>
    <scope>NUCLEOTIDE SEQUENCE [LARGE SCALE GENOMIC DNA]</scope>
</reference>
<dbReference type="Proteomes" id="UP000502823">
    <property type="component" value="Unassembled WGS sequence"/>
</dbReference>
<feature type="transmembrane region" description="Helical" evidence="10">
    <location>
        <begin position="126"/>
        <end position="145"/>
    </location>
</feature>
<dbReference type="InParanoid" id="A0A6L2Q0P6"/>
<dbReference type="GO" id="GO:0008188">
    <property type="term" value="F:neuropeptide receptor activity"/>
    <property type="evidence" value="ECO:0007669"/>
    <property type="project" value="TreeGrafter"/>
</dbReference>
<dbReference type="PANTHER" id="PTHR24238:SF58">
    <property type="entry name" value="FI22604P1"/>
    <property type="match status" value="1"/>
</dbReference>
<dbReference type="PRINTS" id="PR00237">
    <property type="entry name" value="GPCRRHODOPSN"/>
</dbReference>
<dbReference type="GO" id="GO:0005886">
    <property type="term" value="C:plasma membrane"/>
    <property type="evidence" value="ECO:0007669"/>
    <property type="project" value="TreeGrafter"/>
</dbReference>
<dbReference type="PANTHER" id="PTHR24238">
    <property type="entry name" value="G-PROTEIN COUPLED RECEPTOR"/>
    <property type="match status" value="1"/>
</dbReference>
<dbReference type="SUPFAM" id="SSF81321">
    <property type="entry name" value="Family A G protein-coupled receptor-like"/>
    <property type="match status" value="1"/>
</dbReference>
<name>A0A6L2Q0P6_COPFO</name>
<keyword evidence="4 10" id="KW-1133">Transmembrane helix</keyword>
<dbReference type="PROSITE" id="PS00237">
    <property type="entry name" value="G_PROTEIN_RECEP_F1_1"/>
    <property type="match status" value="1"/>
</dbReference>
<dbReference type="InterPro" id="IPR017452">
    <property type="entry name" value="GPCR_Rhodpsn_7TM"/>
</dbReference>
<protein>
    <recommendedName>
        <fullName evidence="11">G-protein coupled receptors family 1 profile domain-containing protein</fullName>
    </recommendedName>
</protein>
<evidence type="ECO:0000256" key="6">
    <source>
        <dbReference type="ARBA" id="ARBA00023136"/>
    </source>
</evidence>
<keyword evidence="13" id="KW-1185">Reference proteome</keyword>
<evidence type="ECO:0000256" key="3">
    <source>
        <dbReference type="ARBA" id="ARBA00022692"/>
    </source>
</evidence>
<keyword evidence="6 10" id="KW-0472">Membrane</keyword>
<dbReference type="InterPro" id="IPR000276">
    <property type="entry name" value="GPCR_Rhodpsn"/>
</dbReference>
<dbReference type="PROSITE" id="PS50262">
    <property type="entry name" value="G_PROTEIN_RECEP_F1_2"/>
    <property type="match status" value="1"/>
</dbReference>